<evidence type="ECO:0000313" key="4">
    <source>
        <dbReference type="Proteomes" id="UP001342314"/>
    </source>
</evidence>
<protein>
    <submittedName>
        <fullName evidence="3">Uncharacterized protein</fullName>
    </submittedName>
</protein>
<organism evidence="3 4">
    <name type="scientific">Rhodotorula paludigena</name>
    <dbReference type="NCBI Taxonomy" id="86838"/>
    <lineage>
        <taxon>Eukaryota</taxon>
        <taxon>Fungi</taxon>
        <taxon>Dikarya</taxon>
        <taxon>Basidiomycota</taxon>
        <taxon>Pucciniomycotina</taxon>
        <taxon>Microbotryomycetes</taxon>
        <taxon>Sporidiobolales</taxon>
        <taxon>Sporidiobolaceae</taxon>
        <taxon>Rhodotorula</taxon>
    </lineage>
</organism>
<sequence>MGLLDRVPGLSTLAASTGMSKSHSGAFSAVGIEGKADGEVLTGERGAARGVGTRRIAPGGLFDDDASFLELSKYALADGNSPIGTVLRILETLFPFVLLCIFIAQASFQNKWDVGVSGRVGLSLVVAIEALLHGGLVLATFMLADKIRFLRPLERGLKQVRIAVILNAFQAALQLVLALVTTISANVGGCKDASKDAHAETEGYADALGGFCRDKRAGAAFFWLNFCASSLSALAPESSLTLASVSAEVAWTGSLALTLLVFYNIRRNPRTTGFVPPGASGVGAQFPQDDEEAWARPSFEGGYAPPGAAGMTDLGGYRQSHDGQRLFDEPGTASGYGRMGGGAGGAGAMDQGVRDPFADQGYDDLHGGGHGGAYGGMDDPYEAIRKSMDVHRPQQY</sequence>
<keyword evidence="2" id="KW-0812">Transmembrane</keyword>
<evidence type="ECO:0000313" key="3">
    <source>
        <dbReference type="EMBL" id="GJN92895.1"/>
    </source>
</evidence>
<dbReference type="Proteomes" id="UP001342314">
    <property type="component" value="Unassembled WGS sequence"/>
</dbReference>
<keyword evidence="4" id="KW-1185">Reference proteome</keyword>
<dbReference type="AlphaFoldDB" id="A0AAV5GTR7"/>
<feature type="compositionally biased region" description="Basic and acidic residues" evidence="1">
    <location>
        <begin position="352"/>
        <end position="367"/>
    </location>
</feature>
<name>A0AAV5GTR7_9BASI</name>
<comment type="caution">
    <text evidence="3">The sequence shown here is derived from an EMBL/GenBank/DDBJ whole genome shotgun (WGS) entry which is preliminary data.</text>
</comment>
<evidence type="ECO:0000256" key="1">
    <source>
        <dbReference type="SAM" id="MobiDB-lite"/>
    </source>
</evidence>
<feature type="transmembrane region" description="Helical" evidence="2">
    <location>
        <begin position="164"/>
        <end position="185"/>
    </location>
</feature>
<gene>
    <name evidence="3" type="ORF">Rhopal_005935-T1</name>
</gene>
<feature type="compositionally biased region" description="Basic and acidic residues" evidence="1">
    <location>
        <begin position="319"/>
        <end position="328"/>
    </location>
</feature>
<reference evidence="3 4" key="1">
    <citation type="submission" date="2021-12" db="EMBL/GenBank/DDBJ databases">
        <title>High titer production of polyol ester of fatty acids by Rhodotorula paludigena BS15 towards product separation-free biomass refinery.</title>
        <authorList>
            <person name="Mano J."/>
            <person name="Ono H."/>
            <person name="Tanaka T."/>
            <person name="Naito K."/>
            <person name="Sushida H."/>
            <person name="Ike M."/>
            <person name="Tokuyasu K."/>
            <person name="Kitaoka M."/>
        </authorList>
    </citation>
    <scope>NUCLEOTIDE SEQUENCE [LARGE SCALE GENOMIC DNA]</scope>
    <source>
        <strain evidence="3 4">BS15</strain>
    </source>
</reference>
<feature type="transmembrane region" description="Helical" evidence="2">
    <location>
        <begin position="89"/>
        <end position="108"/>
    </location>
</feature>
<proteinExistence type="predicted"/>
<evidence type="ECO:0000256" key="2">
    <source>
        <dbReference type="SAM" id="Phobius"/>
    </source>
</evidence>
<dbReference type="EMBL" id="BQKY01000012">
    <property type="protein sequence ID" value="GJN92895.1"/>
    <property type="molecule type" value="Genomic_DNA"/>
</dbReference>
<feature type="compositionally biased region" description="Gly residues" evidence="1">
    <location>
        <begin position="337"/>
        <end position="347"/>
    </location>
</feature>
<keyword evidence="2" id="KW-0472">Membrane</keyword>
<feature type="transmembrane region" description="Helical" evidence="2">
    <location>
        <begin position="240"/>
        <end position="263"/>
    </location>
</feature>
<feature type="transmembrane region" description="Helical" evidence="2">
    <location>
        <begin position="120"/>
        <end position="143"/>
    </location>
</feature>
<accession>A0AAV5GTR7</accession>
<keyword evidence="2" id="KW-1133">Transmembrane helix</keyword>
<feature type="region of interest" description="Disordered" evidence="1">
    <location>
        <begin position="310"/>
        <end position="380"/>
    </location>
</feature>